<dbReference type="KEGG" id="mhor:MSHOH_2524"/>
<gene>
    <name evidence="13" type="primary">pgk</name>
    <name evidence="16" type="ORF">MSHOH_2524</name>
</gene>
<evidence type="ECO:0000313" key="17">
    <source>
        <dbReference type="Proteomes" id="UP000033101"/>
    </source>
</evidence>
<evidence type="ECO:0000256" key="6">
    <source>
        <dbReference type="ARBA" id="ARBA00016471"/>
    </source>
</evidence>
<dbReference type="InterPro" id="IPR015824">
    <property type="entry name" value="Phosphoglycerate_kinase_N"/>
</dbReference>
<evidence type="ECO:0000256" key="9">
    <source>
        <dbReference type="ARBA" id="ARBA00022741"/>
    </source>
</evidence>
<dbReference type="GO" id="GO:0006094">
    <property type="term" value="P:gluconeogenesis"/>
    <property type="evidence" value="ECO:0007669"/>
    <property type="project" value="TreeGrafter"/>
</dbReference>
<dbReference type="Pfam" id="PF00162">
    <property type="entry name" value="PGK"/>
    <property type="match status" value="1"/>
</dbReference>
<evidence type="ECO:0000256" key="13">
    <source>
        <dbReference type="HAMAP-Rule" id="MF_00145"/>
    </source>
</evidence>
<dbReference type="InterPro" id="IPR036043">
    <property type="entry name" value="Phosphoglycerate_kinase_sf"/>
</dbReference>
<dbReference type="HOGENOM" id="CLU_025427_0_2_2"/>
<keyword evidence="12 13" id="KW-0324">Glycolysis</keyword>
<dbReference type="AlphaFoldDB" id="A0A0E3SFJ2"/>
<dbReference type="Proteomes" id="UP000033101">
    <property type="component" value="Chromosome"/>
</dbReference>
<comment type="similarity">
    <text evidence="4 13 15">Belongs to the phosphoglycerate kinase family.</text>
</comment>
<evidence type="ECO:0000256" key="4">
    <source>
        <dbReference type="ARBA" id="ARBA00008982"/>
    </source>
</evidence>
<keyword evidence="10 13" id="KW-0418">Kinase</keyword>
<dbReference type="OrthoDB" id="6575at2157"/>
<protein>
    <recommendedName>
        <fullName evidence="6 13">Phosphoglycerate kinase</fullName>
        <ecNumber evidence="5 13">2.7.2.3</ecNumber>
    </recommendedName>
</protein>
<dbReference type="EMBL" id="CP009516">
    <property type="protein sequence ID" value="AKB79007.1"/>
    <property type="molecule type" value="Genomic_DNA"/>
</dbReference>
<dbReference type="UniPathway" id="UPA00109">
    <property type="reaction ID" value="UER00185"/>
</dbReference>
<evidence type="ECO:0000256" key="2">
    <source>
        <dbReference type="ARBA" id="ARBA00004496"/>
    </source>
</evidence>
<dbReference type="EC" id="2.7.2.3" evidence="5 13"/>
<evidence type="ECO:0000256" key="5">
    <source>
        <dbReference type="ARBA" id="ARBA00013061"/>
    </source>
</evidence>
<dbReference type="InterPro" id="IPR001576">
    <property type="entry name" value="Phosphoglycerate_kinase"/>
</dbReference>
<evidence type="ECO:0000256" key="3">
    <source>
        <dbReference type="ARBA" id="ARBA00004838"/>
    </source>
</evidence>
<dbReference type="PROSITE" id="PS00111">
    <property type="entry name" value="PGLYCERATE_KINASE"/>
    <property type="match status" value="1"/>
</dbReference>
<dbReference type="PIRSF" id="PIRSF000724">
    <property type="entry name" value="Pgk"/>
    <property type="match status" value="1"/>
</dbReference>
<feature type="binding site" evidence="13">
    <location>
        <begin position="65"/>
        <end position="68"/>
    </location>
    <ligand>
        <name>substrate</name>
    </ligand>
</feature>
<keyword evidence="8 13" id="KW-0808">Transferase</keyword>
<evidence type="ECO:0000256" key="11">
    <source>
        <dbReference type="ARBA" id="ARBA00022840"/>
    </source>
</evidence>
<dbReference type="FunFam" id="3.40.50.1260:FF:000012">
    <property type="entry name" value="Phosphoglycerate kinase"/>
    <property type="match status" value="1"/>
</dbReference>
<keyword evidence="17" id="KW-1185">Reference proteome</keyword>
<keyword evidence="9 13" id="KW-0547">Nucleotide-binding</keyword>
<feature type="binding site" evidence="13">
    <location>
        <position position="162"/>
    </location>
    <ligand>
        <name>substrate</name>
    </ligand>
</feature>
<keyword evidence="11 13" id="KW-0067">ATP-binding</keyword>
<dbReference type="Gene3D" id="3.40.50.1260">
    <property type="entry name" value="Phosphoglycerate kinase, N-terminal domain"/>
    <property type="match status" value="2"/>
</dbReference>
<dbReference type="GO" id="GO:0005829">
    <property type="term" value="C:cytosol"/>
    <property type="evidence" value="ECO:0007669"/>
    <property type="project" value="TreeGrafter"/>
</dbReference>
<dbReference type="FunFam" id="3.40.50.1260:FF:000006">
    <property type="entry name" value="Phosphoglycerate kinase"/>
    <property type="match status" value="1"/>
</dbReference>
<dbReference type="PRINTS" id="PR00477">
    <property type="entry name" value="PHGLYCKINASE"/>
</dbReference>
<name>A0A0E3SFJ2_9EURY</name>
<dbReference type="GO" id="GO:0005524">
    <property type="term" value="F:ATP binding"/>
    <property type="evidence" value="ECO:0007669"/>
    <property type="project" value="UniProtKB-KW"/>
</dbReference>
<comment type="caution">
    <text evidence="13">Lacks conserved residue(s) required for the propagation of feature annotation.</text>
</comment>
<organism evidence="16 17">
    <name type="scientific">Methanosarcina horonobensis HB-1 = JCM 15518</name>
    <dbReference type="NCBI Taxonomy" id="1434110"/>
    <lineage>
        <taxon>Archaea</taxon>
        <taxon>Methanobacteriati</taxon>
        <taxon>Methanobacteriota</taxon>
        <taxon>Stenosarchaea group</taxon>
        <taxon>Methanomicrobia</taxon>
        <taxon>Methanosarcinales</taxon>
        <taxon>Methanosarcinaceae</taxon>
        <taxon>Methanosarcina</taxon>
    </lineage>
</organism>
<dbReference type="InterPro" id="IPR015911">
    <property type="entry name" value="Phosphoglycerate_kinase_CS"/>
</dbReference>
<evidence type="ECO:0000256" key="15">
    <source>
        <dbReference type="RuleBase" id="RU000532"/>
    </source>
</evidence>
<feature type="binding site" evidence="13">
    <location>
        <position position="122"/>
    </location>
    <ligand>
        <name>substrate</name>
    </ligand>
</feature>
<evidence type="ECO:0000313" key="16">
    <source>
        <dbReference type="EMBL" id="AKB79007.1"/>
    </source>
</evidence>
<proteinExistence type="inferred from homology"/>
<dbReference type="SUPFAM" id="SSF53748">
    <property type="entry name" value="Phosphoglycerate kinase"/>
    <property type="match status" value="1"/>
</dbReference>
<dbReference type="GO" id="GO:0043531">
    <property type="term" value="F:ADP binding"/>
    <property type="evidence" value="ECO:0007669"/>
    <property type="project" value="TreeGrafter"/>
</dbReference>
<feature type="binding site" evidence="13 14">
    <location>
        <position position="336"/>
    </location>
    <ligand>
        <name>ATP</name>
        <dbReference type="ChEBI" id="CHEBI:30616"/>
    </ligand>
</feature>
<evidence type="ECO:0000256" key="7">
    <source>
        <dbReference type="ARBA" id="ARBA00022490"/>
    </source>
</evidence>
<dbReference type="GeneID" id="24831813"/>
<keyword evidence="7 13" id="KW-0963">Cytoplasm</keyword>
<dbReference type="STRING" id="1434110.MSHOH_2524"/>
<reference evidence="16 17" key="1">
    <citation type="submission" date="2014-07" db="EMBL/GenBank/DDBJ databases">
        <title>Methanogenic archaea and the global carbon cycle.</title>
        <authorList>
            <person name="Henriksen J.R."/>
            <person name="Luke J."/>
            <person name="Reinhart S."/>
            <person name="Benedict M.N."/>
            <person name="Youngblut N.D."/>
            <person name="Metcalf M.E."/>
            <person name="Whitaker R.J."/>
            <person name="Metcalf W.W."/>
        </authorList>
    </citation>
    <scope>NUCLEOTIDE SEQUENCE [LARGE SCALE GENOMIC DNA]</scope>
    <source>
        <strain evidence="16 17">HB-1</strain>
    </source>
</reference>
<dbReference type="GO" id="GO:0006096">
    <property type="term" value="P:glycolytic process"/>
    <property type="evidence" value="ECO:0007669"/>
    <property type="project" value="UniProtKB-UniRule"/>
</dbReference>
<evidence type="ECO:0000256" key="14">
    <source>
        <dbReference type="PIRSR" id="PIRSR000724-2"/>
    </source>
</evidence>
<evidence type="ECO:0000256" key="1">
    <source>
        <dbReference type="ARBA" id="ARBA00000642"/>
    </source>
</evidence>
<comment type="catalytic activity">
    <reaction evidence="1 13 15">
        <text>(2R)-3-phosphoglycerate + ATP = (2R)-3-phospho-glyceroyl phosphate + ADP</text>
        <dbReference type="Rhea" id="RHEA:14801"/>
        <dbReference type="ChEBI" id="CHEBI:30616"/>
        <dbReference type="ChEBI" id="CHEBI:57604"/>
        <dbReference type="ChEBI" id="CHEBI:58272"/>
        <dbReference type="ChEBI" id="CHEBI:456216"/>
        <dbReference type="EC" id="2.7.2.3"/>
    </reaction>
</comment>
<feature type="binding site" evidence="13">
    <location>
        <begin position="28"/>
        <end position="30"/>
    </location>
    <ligand>
        <name>substrate</name>
    </ligand>
</feature>
<dbReference type="GO" id="GO:0004618">
    <property type="term" value="F:phosphoglycerate kinase activity"/>
    <property type="evidence" value="ECO:0007669"/>
    <property type="project" value="UniProtKB-UniRule"/>
</dbReference>
<dbReference type="PATRIC" id="fig|1434110.4.peg.3247"/>
<accession>A0A0E3SFJ2</accession>
<dbReference type="HAMAP" id="MF_00145">
    <property type="entry name" value="Phosphoglyc_kinase"/>
    <property type="match status" value="1"/>
</dbReference>
<evidence type="ECO:0000256" key="12">
    <source>
        <dbReference type="ARBA" id="ARBA00023152"/>
    </source>
</evidence>
<evidence type="ECO:0000256" key="8">
    <source>
        <dbReference type="ARBA" id="ARBA00022679"/>
    </source>
</evidence>
<dbReference type="PANTHER" id="PTHR11406">
    <property type="entry name" value="PHOSPHOGLYCERATE KINASE"/>
    <property type="match status" value="1"/>
</dbReference>
<feature type="binding site" evidence="13">
    <location>
        <begin position="361"/>
        <end position="364"/>
    </location>
    <ligand>
        <name>ATP</name>
        <dbReference type="ChEBI" id="CHEBI:30616"/>
    </ligand>
</feature>
<dbReference type="PANTHER" id="PTHR11406:SF23">
    <property type="entry name" value="PHOSPHOGLYCERATE KINASE 1, CHLOROPLASTIC-RELATED"/>
    <property type="match status" value="1"/>
</dbReference>
<dbReference type="RefSeq" id="WP_048140356.1">
    <property type="nucleotide sequence ID" value="NZ_CP009516.1"/>
</dbReference>
<evidence type="ECO:0000256" key="10">
    <source>
        <dbReference type="ARBA" id="ARBA00022777"/>
    </source>
</evidence>
<comment type="pathway">
    <text evidence="3 13">Carbohydrate degradation; glycolysis; pyruvate from D-glyceraldehyde 3-phosphate: step 2/5.</text>
</comment>
<sequence>MSQKTTEKDYLTMDDVVLDNKRVLVRVDFNSPMDANGNIMDNRKIKSHLPTLRSLENSIVVLMSHQGRPGDKDYTTLEVHAKLATELLGREVTYEDDIFSACARNAIKSLEQGDILLLENTRFYAEENMNRAPEEQAKTQMVQKLYPLFDLFINDAFSVSHRSQCSVVGFTKVLPSVAGILMDREITGLDKGLKCHEHPAVFVLGGTKAKDIVKVISDILKRGDADKILTTGVVATVFMMAMGVDAGEVNRKFIEDHKFLDQVSIASKLLKEYPDKIIVPEDVALNNGGKREEAKVGEIKGDLPIADIGQETIADYSNVLKEARLSVFHGPAGIFELDNFRLGTEELLKAAAQSDYSIAGGGHTLAVIDQLGLESKFSHLSMGGGASITYLSGEPMPGIAALKSYASRSFKG</sequence>
<comment type="subunit">
    <text evidence="13">Monomer.</text>
</comment>
<comment type="subcellular location">
    <subcellularLocation>
        <location evidence="2 13">Cytoplasm</location>
    </subcellularLocation>
</comment>